<comment type="pathway">
    <text evidence="1">Porphyrin-containing compound metabolism; protoporphyrin-IX biosynthesis; coproporphyrinogen-III from 5-aminolevulinate: step 1/4.</text>
</comment>
<evidence type="ECO:0000256" key="1">
    <source>
        <dbReference type="ARBA" id="ARBA00004694"/>
    </source>
</evidence>
<comment type="caution">
    <text evidence="12">The sequence shown here is derived from an EMBL/GenBank/DDBJ whole genome shotgun (WGS) entry which is preliminary data.</text>
</comment>
<feature type="region of interest" description="Disordered" evidence="10">
    <location>
        <begin position="24"/>
        <end position="69"/>
    </location>
</feature>
<reference evidence="12" key="1">
    <citation type="submission" date="2022-07" db="EMBL/GenBank/DDBJ databases">
        <title>Genome analysis of Parmales, a sister group of diatoms, reveals the evolutionary specialization of diatoms from phago-mixotrophs to photoautotrophs.</title>
        <authorList>
            <person name="Ban H."/>
            <person name="Sato S."/>
            <person name="Yoshikawa S."/>
            <person name="Kazumasa Y."/>
            <person name="Nakamura Y."/>
            <person name="Ichinomiya M."/>
            <person name="Saitoh K."/>
            <person name="Sato N."/>
            <person name="Blanc-Mathieu R."/>
            <person name="Endo H."/>
            <person name="Kuwata A."/>
            <person name="Ogata H."/>
        </authorList>
    </citation>
    <scope>NUCLEOTIDE SEQUENCE</scope>
</reference>
<comment type="catalytic activity">
    <reaction evidence="9">
        <text>2 5-aminolevulinate = porphobilinogen + 2 H2O + H(+)</text>
        <dbReference type="Rhea" id="RHEA:24064"/>
        <dbReference type="ChEBI" id="CHEBI:15377"/>
        <dbReference type="ChEBI" id="CHEBI:15378"/>
        <dbReference type="ChEBI" id="CHEBI:58126"/>
        <dbReference type="ChEBI" id="CHEBI:356416"/>
        <dbReference type="EC" id="4.2.1.24"/>
    </reaction>
</comment>
<dbReference type="Pfam" id="PF00490">
    <property type="entry name" value="ALAD"/>
    <property type="match status" value="1"/>
</dbReference>
<comment type="function">
    <text evidence="7">Catalyzes an early step in the biosynthesis of tetrapyrroles. Binds two molecules of 5-aminolevulinate per subunit, each at a distinct site, and catalyzes their condensation to form porphobilinogen.</text>
</comment>
<evidence type="ECO:0000256" key="10">
    <source>
        <dbReference type="SAM" id="MobiDB-lite"/>
    </source>
</evidence>
<keyword evidence="6" id="KW-0627">Porphyrin biosynthesis</keyword>
<dbReference type="EC" id="4.2.1.24" evidence="3"/>
<keyword evidence="11" id="KW-0732">Signal</keyword>
<keyword evidence="4" id="KW-0350">Heme biosynthesis</keyword>
<dbReference type="Gene3D" id="3.20.20.70">
    <property type="entry name" value="Aldolase class I"/>
    <property type="match status" value="1"/>
</dbReference>
<dbReference type="SMART" id="SM01004">
    <property type="entry name" value="ALAD"/>
    <property type="match status" value="1"/>
</dbReference>
<evidence type="ECO:0000313" key="13">
    <source>
        <dbReference type="Proteomes" id="UP001165082"/>
    </source>
</evidence>
<dbReference type="PANTHER" id="PTHR11458:SF0">
    <property type="entry name" value="DELTA-AMINOLEVULINIC ACID DEHYDRATASE"/>
    <property type="match status" value="1"/>
</dbReference>
<evidence type="ECO:0000256" key="11">
    <source>
        <dbReference type="SAM" id="SignalP"/>
    </source>
</evidence>
<evidence type="ECO:0000256" key="7">
    <source>
        <dbReference type="ARBA" id="ARBA00025628"/>
    </source>
</evidence>
<dbReference type="Proteomes" id="UP001165082">
    <property type="component" value="Unassembled WGS sequence"/>
</dbReference>
<dbReference type="GO" id="GO:0006783">
    <property type="term" value="P:heme biosynthetic process"/>
    <property type="evidence" value="ECO:0007669"/>
    <property type="project" value="UniProtKB-KW"/>
</dbReference>
<evidence type="ECO:0000256" key="2">
    <source>
        <dbReference type="ARBA" id="ARBA00008055"/>
    </source>
</evidence>
<dbReference type="GO" id="GO:0004655">
    <property type="term" value="F:porphobilinogen synthase activity"/>
    <property type="evidence" value="ECO:0007669"/>
    <property type="project" value="UniProtKB-EC"/>
</dbReference>
<evidence type="ECO:0000313" key="12">
    <source>
        <dbReference type="EMBL" id="GMH68509.1"/>
    </source>
</evidence>
<evidence type="ECO:0000256" key="6">
    <source>
        <dbReference type="ARBA" id="ARBA00023244"/>
    </source>
</evidence>
<dbReference type="GO" id="GO:0005829">
    <property type="term" value="C:cytosol"/>
    <property type="evidence" value="ECO:0007669"/>
    <property type="project" value="TreeGrafter"/>
</dbReference>
<protein>
    <recommendedName>
        <fullName evidence="3">porphobilinogen synthase</fullName>
        <ecNumber evidence="3">4.2.1.24</ecNumber>
    </recommendedName>
    <alternativeName>
        <fullName evidence="8">Porphobilinogen synthase</fullName>
    </alternativeName>
</protein>
<name>A0A9W7E530_9STRA</name>
<proteinExistence type="inferred from homology"/>
<sequence>MKFVILSTLLTLAHTFTPTSTFLSPSLTSTSLSSATSSSAPPASEAYNPDNSDFDFDPTSGNGPALYRNNKSSLWVPQRARPRRNRKSAAMRAMVRENVVTPADFIYPLFVHEEGPDDVPIPSMPGCVRHTMDSLLKEIEESVALGVNSFVLFPKVPEGVKNNLGTEAYSPDNLNNRAVRAIKARFPSVTVCTDVALDPYSNQGHDGIVHESKVLNDETINQLCKQAVSQARA</sequence>
<organism evidence="12 13">
    <name type="scientific">Triparma retinervis</name>
    <dbReference type="NCBI Taxonomy" id="2557542"/>
    <lineage>
        <taxon>Eukaryota</taxon>
        <taxon>Sar</taxon>
        <taxon>Stramenopiles</taxon>
        <taxon>Ochrophyta</taxon>
        <taxon>Bolidophyceae</taxon>
        <taxon>Parmales</taxon>
        <taxon>Triparmaceae</taxon>
        <taxon>Triparma</taxon>
    </lineage>
</organism>
<accession>A0A9W7E530</accession>
<feature type="non-terminal residue" evidence="12">
    <location>
        <position position="233"/>
    </location>
</feature>
<feature type="signal peptide" evidence="11">
    <location>
        <begin position="1"/>
        <end position="15"/>
    </location>
</feature>
<dbReference type="AlphaFoldDB" id="A0A9W7E530"/>
<feature type="compositionally biased region" description="Low complexity" evidence="10">
    <location>
        <begin position="24"/>
        <end position="44"/>
    </location>
</feature>
<dbReference type="SUPFAM" id="SSF51569">
    <property type="entry name" value="Aldolase"/>
    <property type="match status" value="1"/>
</dbReference>
<dbReference type="GO" id="GO:0008270">
    <property type="term" value="F:zinc ion binding"/>
    <property type="evidence" value="ECO:0007669"/>
    <property type="project" value="TreeGrafter"/>
</dbReference>
<dbReference type="EMBL" id="BRXZ01001332">
    <property type="protein sequence ID" value="GMH68509.1"/>
    <property type="molecule type" value="Genomic_DNA"/>
</dbReference>
<comment type="similarity">
    <text evidence="2">Belongs to the ALAD family.</text>
</comment>
<keyword evidence="5" id="KW-0456">Lyase</keyword>
<evidence type="ECO:0000256" key="3">
    <source>
        <dbReference type="ARBA" id="ARBA00012053"/>
    </source>
</evidence>
<gene>
    <name evidence="12" type="ORF">TrRE_jg2224</name>
</gene>
<evidence type="ECO:0000256" key="5">
    <source>
        <dbReference type="ARBA" id="ARBA00023239"/>
    </source>
</evidence>
<keyword evidence="13" id="KW-1185">Reference proteome</keyword>
<dbReference type="OrthoDB" id="1530at2759"/>
<dbReference type="PANTHER" id="PTHR11458">
    <property type="entry name" value="DELTA-AMINOLEVULINIC ACID DEHYDRATASE"/>
    <property type="match status" value="1"/>
</dbReference>
<evidence type="ECO:0000256" key="8">
    <source>
        <dbReference type="ARBA" id="ARBA00032837"/>
    </source>
</evidence>
<dbReference type="InterPro" id="IPR013785">
    <property type="entry name" value="Aldolase_TIM"/>
</dbReference>
<evidence type="ECO:0000256" key="9">
    <source>
        <dbReference type="ARBA" id="ARBA00047651"/>
    </source>
</evidence>
<evidence type="ECO:0000256" key="4">
    <source>
        <dbReference type="ARBA" id="ARBA00023133"/>
    </source>
</evidence>
<dbReference type="InterPro" id="IPR001731">
    <property type="entry name" value="ALAD"/>
</dbReference>
<feature type="chain" id="PRO_5040895310" description="porphobilinogen synthase" evidence="11">
    <location>
        <begin position="16"/>
        <end position="233"/>
    </location>
</feature>